<protein>
    <recommendedName>
        <fullName evidence="4">DUF3741 domain-containing protein</fullName>
    </recommendedName>
</protein>
<dbReference type="PANTHER" id="PTHR37897:SF1">
    <property type="entry name" value="DUF3741 DOMAIN-CONTAINING PROTEIN"/>
    <property type="match status" value="1"/>
</dbReference>
<keyword evidence="3" id="KW-1185">Reference proteome</keyword>
<proteinExistence type="predicted"/>
<name>A0A8X7NV20_BRACI</name>
<comment type="caution">
    <text evidence="2">The sequence shown here is derived from an EMBL/GenBank/DDBJ whole genome shotgun (WGS) entry which is preliminary data.</text>
</comment>
<evidence type="ECO:0000313" key="2">
    <source>
        <dbReference type="EMBL" id="KAG2238588.1"/>
    </source>
</evidence>
<feature type="region of interest" description="Disordered" evidence="1">
    <location>
        <begin position="19"/>
        <end position="67"/>
    </location>
</feature>
<dbReference type="Proteomes" id="UP000886595">
    <property type="component" value="Unassembled WGS sequence"/>
</dbReference>
<gene>
    <name evidence="2" type="ORF">Bca52824_092171</name>
</gene>
<dbReference type="EMBL" id="JAAMPC010001616">
    <property type="protein sequence ID" value="KAG2238588.1"/>
    <property type="molecule type" value="Genomic_DNA"/>
</dbReference>
<reference evidence="2 3" key="1">
    <citation type="submission" date="2020-02" db="EMBL/GenBank/DDBJ databases">
        <authorList>
            <person name="Ma Q."/>
            <person name="Huang Y."/>
            <person name="Song X."/>
            <person name="Pei D."/>
        </authorList>
    </citation>
    <scope>NUCLEOTIDE SEQUENCE [LARGE SCALE GENOMIC DNA]</scope>
    <source>
        <strain evidence="2">Sxm20200214</strain>
        <tissue evidence="2">Leaf</tissue>
    </source>
</reference>
<sequence>MKDLSFFFLKKHYLASRMRGRGPRGGFPSSRGGDGSTSTLNQHQNIDVIRPSATPENTPIGGGSPRTLEDMILPLEVEEDIVRRARLRESYYGSFDNCNDDDDDNLYQPVRMSCVNSSDILRSARNALNQYPRFSLDGKDAMYRSSFQCQLGASADMARQAGRRSSQLSMEAKHLPRTVAGVSVVWCETGVVAKLMGLEMIPVPVKGEPGKDKLGTLLKRERLRRRDRTLDINSRNGQASCSSGGFNAIRPIRAVGSPSRVGGWPTLHLP</sequence>
<dbReference type="OrthoDB" id="1931242at2759"/>
<evidence type="ECO:0000313" key="3">
    <source>
        <dbReference type="Proteomes" id="UP000886595"/>
    </source>
</evidence>
<accession>A0A8X7NV20</accession>
<evidence type="ECO:0000256" key="1">
    <source>
        <dbReference type="SAM" id="MobiDB-lite"/>
    </source>
</evidence>
<evidence type="ECO:0008006" key="4">
    <source>
        <dbReference type="Google" id="ProtNLM"/>
    </source>
</evidence>
<organism evidence="2 3">
    <name type="scientific">Brassica carinata</name>
    <name type="common">Ethiopian mustard</name>
    <name type="synonym">Abyssinian cabbage</name>
    <dbReference type="NCBI Taxonomy" id="52824"/>
    <lineage>
        <taxon>Eukaryota</taxon>
        <taxon>Viridiplantae</taxon>
        <taxon>Streptophyta</taxon>
        <taxon>Embryophyta</taxon>
        <taxon>Tracheophyta</taxon>
        <taxon>Spermatophyta</taxon>
        <taxon>Magnoliopsida</taxon>
        <taxon>eudicotyledons</taxon>
        <taxon>Gunneridae</taxon>
        <taxon>Pentapetalae</taxon>
        <taxon>rosids</taxon>
        <taxon>malvids</taxon>
        <taxon>Brassicales</taxon>
        <taxon>Brassicaceae</taxon>
        <taxon>Brassiceae</taxon>
        <taxon>Brassica</taxon>
    </lineage>
</organism>
<dbReference type="PANTHER" id="PTHR37897">
    <property type="entry name" value="DNAK FAMILY PROTEIN"/>
    <property type="match status" value="1"/>
</dbReference>
<dbReference type="AlphaFoldDB" id="A0A8X7NV20"/>